<protein>
    <submittedName>
        <fullName evidence="1">Minor tail protein</fullName>
    </submittedName>
</protein>
<keyword evidence="2" id="KW-1185">Reference proteome</keyword>
<evidence type="ECO:0000313" key="1">
    <source>
        <dbReference type="EMBL" id="QDK01904.1"/>
    </source>
</evidence>
<sequence length="691" mass="69679">MSGLSSLRTPARASTGRGAIPSVWRGVIAENYGDGTVAALVPALLGDQAVRMPSIVTGLLQGASILVGAVEGRRDDLVVIAALNADGTIIGPGRFTTIELTNAPTLSSHAVTKGYADALGSVPSTADSIVRRGATGSIIVQDCYLGGAQLAANAATTKAYVDGLIAGRYEKAPIVIPSGADLNAYTTPGFYHQPANAGAAAGSNYPQPLAGLLEVWASGSMVYQRYMYYNSGIIVTRSKYSTTWYGWKELSAVGHTHAYSSLTGLPSSFPSDWSTLTGIPATFTPSAHNHDATEITAGTLPAARLPAATGSVQGAMSAADKAKLDAASATTVANALALRSASGHLSANVFLGDAAQSTATNAMTRKDYVDAQVATRSATGHVHTYADISGTVPTSALPPLAINDTFPVASQAEMLALTAQRGDMAIRSDNGKTYVLSVDAPATLANWKEVLAAGQVQSVAGKTGVVSLVKADVGLGSVDNTTDLLKPISTATQTALNGKAATSHTHAIADVTSLQSTLDGKAASVHTHSAADLTSGTVPVARLPLATTSAAGALSAADKTILDGATSAATASKLVERDASGRAQFADPSVASDAATKGYVDGLAAKHATASAAGKTAFAAVAAGGVSGTVVINFPAGLFDAEPSLAFGSNDPRLSFSATGVSATGFSVRAFNYTTAASGASAACWWTATQP</sequence>
<dbReference type="Pfam" id="PF12789">
    <property type="entry name" value="PTR"/>
    <property type="match status" value="1"/>
</dbReference>
<organism evidence="1 2">
    <name type="scientific">Arthrobacter phage Vibaki</name>
    <dbReference type="NCBI Taxonomy" id="2593333"/>
    <lineage>
        <taxon>Viruses</taxon>
        <taxon>Duplodnaviria</taxon>
        <taxon>Heunggongvirae</taxon>
        <taxon>Uroviricota</taxon>
        <taxon>Caudoviricetes</taxon>
        <taxon>Berryhillviridae</taxon>
        <taxon>Vibakivirus</taxon>
        <taxon>Vibakivirus vibaki</taxon>
    </lineage>
</organism>
<dbReference type="KEGG" id="vg:55813339"/>
<gene>
    <name evidence="1" type="primary">23</name>
    <name evidence="1" type="ORF">SEA_VIBAKI_23</name>
</gene>
<dbReference type="RefSeq" id="YP_009884000.1">
    <property type="nucleotide sequence ID" value="NC_049465.1"/>
</dbReference>
<proteinExistence type="predicted"/>
<accession>A0A514TYX5</accession>
<reference evidence="1 2" key="1">
    <citation type="submission" date="2019-06" db="EMBL/GenBank/DDBJ databases">
        <authorList>
            <person name="Alexander J."/>
            <person name="Ertsgaard D.J."/>
            <person name="Fields K.L."/>
            <person name="Fields S.B."/>
            <person name="Humphreys H."/>
            <person name="Kinneman J.E."/>
            <person name="Nelson N.D."/>
            <person name="Olakunle E.K."/>
            <person name="Reimer A.C."/>
            <person name="Robertson C."/>
            <person name="Ross G.V."/>
            <person name="Bonilla J.A."/>
            <person name="Klyczek K."/>
            <person name="Garlena R.A."/>
            <person name="Russell D.A."/>
            <person name="Pope W.H."/>
            <person name="Jacobs-Sera D."/>
            <person name="Hatfull G.F."/>
        </authorList>
    </citation>
    <scope>NUCLEOTIDE SEQUENCE [LARGE SCALE GENOMIC DNA]</scope>
</reference>
<name>A0A514TYX5_9CAUD</name>
<dbReference type="CDD" id="cd19958">
    <property type="entry name" value="pyocin_knob"/>
    <property type="match status" value="1"/>
</dbReference>
<dbReference type="Proteomes" id="UP000318687">
    <property type="component" value="Segment"/>
</dbReference>
<evidence type="ECO:0000313" key="2">
    <source>
        <dbReference type="Proteomes" id="UP000318687"/>
    </source>
</evidence>
<dbReference type="EMBL" id="MN096362">
    <property type="protein sequence ID" value="QDK01904.1"/>
    <property type="molecule type" value="Genomic_DNA"/>
</dbReference>
<dbReference type="GeneID" id="55813339"/>